<dbReference type="Pfam" id="PF07005">
    <property type="entry name" value="SBD_N"/>
    <property type="match status" value="1"/>
</dbReference>
<keyword evidence="4" id="KW-0418">Kinase</keyword>
<evidence type="ECO:0000256" key="6">
    <source>
        <dbReference type="ARBA" id="ARBA00023277"/>
    </source>
</evidence>
<dbReference type="Gene3D" id="3.40.980.20">
    <property type="entry name" value="Four-carbon acid sugar kinase, nucleotide binding domain"/>
    <property type="match status" value="1"/>
</dbReference>
<evidence type="ECO:0000259" key="7">
    <source>
        <dbReference type="Pfam" id="PF07005"/>
    </source>
</evidence>
<feature type="domain" description="Four-carbon acid sugar kinase N-terminal" evidence="7">
    <location>
        <begin position="5"/>
        <end position="229"/>
    </location>
</feature>
<evidence type="ECO:0000313" key="9">
    <source>
        <dbReference type="EMBL" id="ANS73503.1"/>
    </source>
</evidence>
<evidence type="ECO:0000259" key="8">
    <source>
        <dbReference type="Pfam" id="PF17042"/>
    </source>
</evidence>
<evidence type="ECO:0000256" key="2">
    <source>
        <dbReference type="ARBA" id="ARBA00022679"/>
    </source>
</evidence>
<keyword evidence="3" id="KW-0547">Nucleotide-binding</keyword>
<dbReference type="SUPFAM" id="SSF142764">
    <property type="entry name" value="YgbK-like"/>
    <property type="match status" value="1"/>
</dbReference>
<dbReference type="Gene3D" id="3.40.50.10840">
    <property type="entry name" value="Putative sugar-binding, N-terminal domain"/>
    <property type="match status" value="1"/>
</dbReference>
<dbReference type="InterPro" id="IPR010737">
    <property type="entry name" value="4-carb_acid_sugar_kinase_N"/>
</dbReference>
<dbReference type="GO" id="GO:0005524">
    <property type="term" value="F:ATP binding"/>
    <property type="evidence" value="ECO:0007669"/>
    <property type="project" value="UniProtKB-KW"/>
</dbReference>
<feature type="domain" description="Four-carbon acid sugar kinase nucleotide binding" evidence="8">
    <location>
        <begin position="252"/>
        <end position="420"/>
    </location>
</feature>
<organism evidence="9 10">
    <name type="scientific">Paenibacillus yonginensis</name>
    <dbReference type="NCBI Taxonomy" id="1462996"/>
    <lineage>
        <taxon>Bacteria</taxon>
        <taxon>Bacillati</taxon>
        <taxon>Bacillota</taxon>
        <taxon>Bacilli</taxon>
        <taxon>Bacillales</taxon>
        <taxon>Paenibacillaceae</taxon>
        <taxon>Paenibacillus</taxon>
    </lineage>
</organism>
<dbReference type="OrthoDB" id="9778478at2"/>
<protein>
    <recommendedName>
        <fullName evidence="11">Hrp-dependent type III effector protein</fullName>
    </recommendedName>
</protein>
<evidence type="ECO:0000313" key="10">
    <source>
        <dbReference type="Proteomes" id="UP000092573"/>
    </source>
</evidence>
<dbReference type="InterPro" id="IPR031475">
    <property type="entry name" value="NBD_C"/>
</dbReference>
<reference evidence="9 10" key="1">
    <citation type="submission" date="2016-01" db="EMBL/GenBank/DDBJ databases">
        <title>Complete Genome Sequence of Paenibacillus yonginensis DCY84, a novel Plant Growth-Promoting Bacteria with Elicitation of Induced Systemic Resistance.</title>
        <authorList>
            <person name="Kim Y.J."/>
            <person name="Yang D.C."/>
            <person name="Sukweenadhi J."/>
        </authorList>
    </citation>
    <scope>NUCLEOTIDE SEQUENCE [LARGE SCALE GENOMIC DNA]</scope>
    <source>
        <strain evidence="9 10">DCY84</strain>
    </source>
</reference>
<dbReference type="GO" id="GO:0016301">
    <property type="term" value="F:kinase activity"/>
    <property type="evidence" value="ECO:0007669"/>
    <property type="project" value="UniProtKB-KW"/>
</dbReference>
<dbReference type="KEGG" id="pyg:AWM70_01980"/>
<gene>
    <name evidence="9" type="ORF">AWM70_01980</name>
</gene>
<name>A0A1B1MWE6_9BACL</name>
<dbReference type="Proteomes" id="UP000092573">
    <property type="component" value="Chromosome"/>
</dbReference>
<dbReference type="AlphaFoldDB" id="A0A1B1MWE6"/>
<evidence type="ECO:0000256" key="1">
    <source>
        <dbReference type="ARBA" id="ARBA00005715"/>
    </source>
</evidence>
<evidence type="ECO:0008006" key="11">
    <source>
        <dbReference type="Google" id="ProtNLM"/>
    </source>
</evidence>
<sequence>MRSFYIIADDLTGANDAGVQLSKIGIASTVWLDFQEGALGSAGDVAIIDTDSRAAEERVAYERSSKASSILRSHGYEHVYKKMDSTLRGNVAAELAAVVSVHQPEVVVVAPAFPKMNRQTINGYQYVNGRLVSETEFGRDPKTPVTDSSIPNLFKGYVDANRIYLISQTELADSPEQTKRKILELAAEGPAWFICDAATDADLEAVARLFAQTGKRTVWAGSAGLIEQLPAALNLKQTFSGQPDKLNIARTLTVSASLSQVTRRQLEKARTLPDVFFLEMNPADLIRQTYEVQDMVRTFAGNAHNRHFVLFVDPSAENREATKKLEAELSMNKTEISEAISRELGTIARAILQSFPDINGLVLTGGDTAKAVCNRLGMTRLRLYTEVEPGLPLGKMSDASSSRDYWTVTKAGAFGSENSLANVLSYMNGKDE</sequence>
<proteinExistence type="inferred from homology"/>
<dbReference type="Pfam" id="PF17042">
    <property type="entry name" value="NBD_C"/>
    <property type="match status" value="1"/>
</dbReference>
<dbReference type="STRING" id="1462996.AWM70_01980"/>
<comment type="similarity">
    <text evidence="1">Belongs to the four-carbon acid sugar kinase family.</text>
</comment>
<accession>A0A1B1MWE6</accession>
<keyword evidence="10" id="KW-1185">Reference proteome</keyword>
<dbReference type="RefSeq" id="WP_068693907.1">
    <property type="nucleotide sequence ID" value="NZ_CP014167.1"/>
</dbReference>
<dbReference type="InterPro" id="IPR042213">
    <property type="entry name" value="NBD_C_sf"/>
</dbReference>
<evidence type="ECO:0000256" key="5">
    <source>
        <dbReference type="ARBA" id="ARBA00022840"/>
    </source>
</evidence>
<dbReference type="InterPro" id="IPR037051">
    <property type="entry name" value="4-carb_acid_sugar_kinase_N_sf"/>
</dbReference>
<evidence type="ECO:0000256" key="4">
    <source>
        <dbReference type="ARBA" id="ARBA00022777"/>
    </source>
</evidence>
<evidence type="ECO:0000256" key="3">
    <source>
        <dbReference type="ARBA" id="ARBA00022741"/>
    </source>
</evidence>
<dbReference type="EMBL" id="CP014167">
    <property type="protein sequence ID" value="ANS73503.1"/>
    <property type="molecule type" value="Genomic_DNA"/>
</dbReference>
<keyword evidence="5" id="KW-0067">ATP-binding</keyword>
<keyword evidence="6" id="KW-0119">Carbohydrate metabolism</keyword>
<keyword evidence="2" id="KW-0808">Transferase</keyword>